<keyword evidence="4" id="KW-0143">Chaperone</keyword>
<sequence length="256" mass="29047">MTEWKWDPDDFAALWYSDAHDRFPHPLRYVSRFAFLGEAAAHREKVRAGYDRDELERIQLAFHTLAASDFRIEIIGGTTKTRRGGEGEYRVVGASTAYQAVVLSQAAYDGVDGPITCRLFRPEHLAGRLTAAMPSCAPGKQPAATFHLADLDPARTPHRSSFAHRSPREEYQRLALRPADGGGNACLFTGPLHSRPDPWYATQWYDITGDGRYQEHRVRDQLTVRPATGATLTEQFAHWIERARRRIREEAEEAVW</sequence>
<keyword evidence="3" id="KW-0963">Cytoplasm</keyword>
<dbReference type="InterPro" id="IPR025734">
    <property type="entry name" value="EspG"/>
</dbReference>
<gene>
    <name evidence="5" type="ORF">NCTC10797_03359</name>
</gene>
<evidence type="ECO:0000256" key="1">
    <source>
        <dbReference type="ARBA" id="ARBA00004496"/>
    </source>
</evidence>
<evidence type="ECO:0000256" key="3">
    <source>
        <dbReference type="ARBA" id="ARBA00022490"/>
    </source>
</evidence>
<dbReference type="EMBL" id="LR215973">
    <property type="protein sequence ID" value="VFA99575.1"/>
    <property type="molecule type" value="Genomic_DNA"/>
</dbReference>
<protein>
    <recommendedName>
        <fullName evidence="7">ESX secretion-associated protein EspG</fullName>
    </recommendedName>
</protein>
<reference evidence="5 6" key="1">
    <citation type="submission" date="2019-02" db="EMBL/GenBank/DDBJ databases">
        <authorList>
            <consortium name="Pathogen Informatics"/>
        </authorList>
    </citation>
    <scope>NUCLEOTIDE SEQUENCE [LARGE SCALE GENOMIC DNA]</scope>
    <source>
        <strain evidence="5 6">3012STDY6756504</strain>
    </source>
</reference>
<evidence type="ECO:0000313" key="5">
    <source>
        <dbReference type="EMBL" id="VFA99575.1"/>
    </source>
</evidence>
<dbReference type="RefSeq" id="WP_130917735.1">
    <property type="nucleotide sequence ID" value="NZ_JADLPI010000001.1"/>
</dbReference>
<dbReference type="Pfam" id="PF14011">
    <property type="entry name" value="ESX-1_EspG"/>
    <property type="match status" value="1"/>
</dbReference>
<organism evidence="5 6">
    <name type="scientific">Nocardia cyriacigeorgica</name>
    <dbReference type="NCBI Taxonomy" id="135487"/>
    <lineage>
        <taxon>Bacteria</taxon>
        <taxon>Bacillati</taxon>
        <taxon>Actinomycetota</taxon>
        <taxon>Actinomycetes</taxon>
        <taxon>Mycobacteriales</taxon>
        <taxon>Nocardiaceae</taxon>
        <taxon>Nocardia</taxon>
    </lineage>
</organism>
<comment type="similarity">
    <text evidence="2">Belongs to the EspG family.</text>
</comment>
<evidence type="ECO:0000256" key="2">
    <source>
        <dbReference type="ARBA" id="ARBA00006411"/>
    </source>
</evidence>
<comment type="subcellular location">
    <subcellularLocation>
        <location evidence="1">Cytoplasm</location>
    </subcellularLocation>
</comment>
<dbReference type="AlphaFoldDB" id="A0A4U8W2Y3"/>
<accession>A0A4U8W2Y3</accession>
<dbReference type="Proteomes" id="UP000290439">
    <property type="component" value="Chromosome"/>
</dbReference>
<evidence type="ECO:0008006" key="7">
    <source>
        <dbReference type="Google" id="ProtNLM"/>
    </source>
</evidence>
<evidence type="ECO:0000256" key="4">
    <source>
        <dbReference type="ARBA" id="ARBA00023186"/>
    </source>
</evidence>
<proteinExistence type="inferred from homology"/>
<evidence type="ECO:0000313" key="6">
    <source>
        <dbReference type="Proteomes" id="UP000290439"/>
    </source>
</evidence>
<name>A0A4U8W2Y3_9NOCA</name>